<dbReference type="AlphaFoldDB" id="A0A840TZ40"/>
<evidence type="ECO:0000313" key="3">
    <source>
        <dbReference type="Proteomes" id="UP000557307"/>
    </source>
</evidence>
<gene>
    <name evidence="2" type="ORF">HNQ92_005034</name>
</gene>
<feature type="compositionally biased region" description="Basic and acidic residues" evidence="1">
    <location>
        <begin position="32"/>
        <end position="47"/>
    </location>
</feature>
<dbReference type="Proteomes" id="UP000557307">
    <property type="component" value="Unassembled WGS sequence"/>
</dbReference>
<comment type="caution">
    <text evidence="2">The sequence shown here is derived from an EMBL/GenBank/DDBJ whole genome shotgun (WGS) entry which is preliminary data.</text>
</comment>
<reference evidence="2 3" key="1">
    <citation type="submission" date="2020-08" db="EMBL/GenBank/DDBJ databases">
        <title>Genomic Encyclopedia of Type Strains, Phase IV (KMG-IV): sequencing the most valuable type-strain genomes for metagenomic binning, comparative biology and taxonomic classification.</title>
        <authorList>
            <person name="Goeker M."/>
        </authorList>
    </citation>
    <scope>NUCLEOTIDE SEQUENCE [LARGE SCALE GENOMIC DNA]</scope>
    <source>
        <strain evidence="2 3">DSM 105074</strain>
    </source>
</reference>
<proteinExistence type="predicted"/>
<dbReference type="RefSeq" id="WP_184178425.1">
    <property type="nucleotide sequence ID" value="NZ_JACHGF010000012.1"/>
</dbReference>
<evidence type="ECO:0000256" key="1">
    <source>
        <dbReference type="SAM" id="MobiDB-lite"/>
    </source>
</evidence>
<name>A0A840TZ40_9BACT</name>
<evidence type="ECO:0000313" key="2">
    <source>
        <dbReference type="EMBL" id="MBB5286872.1"/>
    </source>
</evidence>
<sequence length="54" mass="6453">MKDLIVRHLTIELDQEVEAVMKARNLTPEDLARRTEAMNENRTEYKQQARRRKG</sequence>
<dbReference type="EMBL" id="JACHGF010000012">
    <property type="protein sequence ID" value="MBB5286872.1"/>
    <property type="molecule type" value="Genomic_DNA"/>
</dbReference>
<keyword evidence="3" id="KW-1185">Reference proteome</keyword>
<organism evidence="2 3">
    <name type="scientific">Rhabdobacter roseus</name>
    <dbReference type="NCBI Taxonomy" id="1655419"/>
    <lineage>
        <taxon>Bacteria</taxon>
        <taxon>Pseudomonadati</taxon>
        <taxon>Bacteroidota</taxon>
        <taxon>Cytophagia</taxon>
        <taxon>Cytophagales</taxon>
        <taxon>Cytophagaceae</taxon>
        <taxon>Rhabdobacter</taxon>
    </lineage>
</organism>
<accession>A0A840TZ40</accession>
<protein>
    <submittedName>
        <fullName evidence="2">Uncharacterized protein</fullName>
    </submittedName>
</protein>
<feature type="region of interest" description="Disordered" evidence="1">
    <location>
        <begin position="32"/>
        <end position="54"/>
    </location>
</feature>